<dbReference type="EMBL" id="JAKXMK010000009">
    <property type="protein sequence ID" value="MCH6166383.1"/>
    <property type="molecule type" value="Genomic_DNA"/>
</dbReference>
<organism evidence="3 4">
    <name type="scientific">Pseudonocardia alaniniphila</name>
    <dbReference type="NCBI Taxonomy" id="75291"/>
    <lineage>
        <taxon>Bacteria</taxon>
        <taxon>Bacillati</taxon>
        <taxon>Actinomycetota</taxon>
        <taxon>Actinomycetes</taxon>
        <taxon>Pseudonocardiales</taxon>
        <taxon>Pseudonocardiaceae</taxon>
        <taxon>Pseudonocardia</taxon>
    </lineage>
</organism>
<dbReference type="SMART" id="SM00530">
    <property type="entry name" value="HTH_XRE"/>
    <property type="match status" value="1"/>
</dbReference>
<dbReference type="CDD" id="cd00093">
    <property type="entry name" value="HTH_XRE"/>
    <property type="match status" value="1"/>
</dbReference>
<evidence type="ECO:0000313" key="4">
    <source>
        <dbReference type="Proteomes" id="UP001299970"/>
    </source>
</evidence>
<dbReference type="Gene3D" id="3.30.450.180">
    <property type="match status" value="1"/>
</dbReference>
<evidence type="ECO:0000259" key="2">
    <source>
        <dbReference type="SMART" id="SM00530"/>
    </source>
</evidence>
<feature type="domain" description="HTH cro/C1-type" evidence="2">
    <location>
        <begin position="14"/>
        <end position="85"/>
    </location>
</feature>
<feature type="region of interest" description="Disordered" evidence="1">
    <location>
        <begin position="274"/>
        <end position="298"/>
    </location>
</feature>
<reference evidence="3 4" key="1">
    <citation type="submission" date="2022-03" db="EMBL/GenBank/DDBJ databases">
        <title>Pseudonocardia alaer sp. nov., a novel actinomycete isolated from reed forest soil.</title>
        <authorList>
            <person name="Wang L."/>
        </authorList>
    </citation>
    <scope>NUCLEOTIDE SEQUENCE [LARGE SCALE GENOMIC DNA]</scope>
    <source>
        <strain evidence="3 4">Y-16303</strain>
    </source>
</reference>
<dbReference type="InterPro" id="IPR010982">
    <property type="entry name" value="Lambda_DNA-bd_dom_sf"/>
</dbReference>
<dbReference type="InterPro" id="IPR001387">
    <property type="entry name" value="Cro/C1-type_HTH"/>
</dbReference>
<name>A0ABS9TCY2_9PSEU</name>
<dbReference type="SUPFAM" id="SSF47413">
    <property type="entry name" value="lambda repressor-like DNA-binding domains"/>
    <property type="match status" value="1"/>
</dbReference>
<dbReference type="InterPro" id="IPR041413">
    <property type="entry name" value="MLTR_LBD"/>
</dbReference>
<dbReference type="Pfam" id="PF13560">
    <property type="entry name" value="HTH_31"/>
    <property type="match status" value="1"/>
</dbReference>
<dbReference type="RefSeq" id="WP_241036415.1">
    <property type="nucleotide sequence ID" value="NZ_BAAAJF010000002.1"/>
</dbReference>
<dbReference type="Pfam" id="PF17765">
    <property type="entry name" value="MLTR_LBD"/>
    <property type="match status" value="1"/>
</dbReference>
<evidence type="ECO:0000256" key="1">
    <source>
        <dbReference type="SAM" id="MobiDB-lite"/>
    </source>
</evidence>
<gene>
    <name evidence="3" type="ORF">MMF94_11870</name>
</gene>
<comment type="caution">
    <text evidence="3">The sequence shown here is derived from an EMBL/GenBank/DDBJ whole genome shotgun (WGS) entry which is preliminary data.</text>
</comment>
<dbReference type="Gene3D" id="1.10.260.40">
    <property type="entry name" value="lambda repressor-like DNA-binding domains"/>
    <property type="match status" value="1"/>
</dbReference>
<dbReference type="Proteomes" id="UP001299970">
    <property type="component" value="Unassembled WGS sequence"/>
</dbReference>
<sequence length="298" mass="33951">MNADATIRRELGQFLKTRRRQLTRAELGLPAIRKGPSGVRREEISYLSGVSITWYSWLEQGREIMPSRQVVDALARALKLSVEEHTYIRLLAGYCDPQLLSEPSPQAAPAHVQRLLDAVGGYPAFAIAPDWTVAAWNDAYAAFYRDLSKVPTADRNLLWLIFTDPYLRGLIPDWEFTSRRHVAQFRAEAGPRLGQPSFMRLVTRLLDSSEAFRACWESHDIERFASRQRIFHHPVVGELHMDQHRLAPSDHPHLRLVIYTPVLTTDTPERLRQLISGESGNPTGNMIGRRDRAGRKVP</sequence>
<evidence type="ECO:0000313" key="3">
    <source>
        <dbReference type="EMBL" id="MCH6166383.1"/>
    </source>
</evidence>
<protein>
    <submittedName>
        <fullName evidence="3">Helix-turn-helix transcriptional regulator</fullName>
    </submittedName>
</protein>
<proteinExistence type="predicted"/>
<keyword evidence="4" id="KW-1185">Reference proteome</keyword>
<dbReference type="PANTHER" id="PTHR35010">
    <property type="entry name" value="BLL4672 PROTEIN-RELATED"/>
    <property type="match status" value="1"/>
</dbReference>
<accession>A0ABS9TCY2</accession>